<reference evidence="4" key="1">
    <citation type="submission" date="2024-05" db="EMBL/GenBank/DDBJ databases">
        <title>Genome sequencing of novel strain.</title>
        <authorList>
            <person name="Ganbat D."/>
            <person name="Ganbat S."/>
            <person name="Lee S.-J."/>
        </authorList>
    </citation>
    <scope>NUCLEOTIDE SEQUENCE</scope>
    <source>
        <strain evidence="4">SMD15-11</strain>
    </source>
</reference>
<protein>
    <recommendedName>
        <fullName evidence="5">7TM-DISM receptor extracellular domain-containing protein</fullName>
    </recommendedName>
</protein>
<dbReference type="CDD" id="cd22890">
    <property type="entry name" value="ChiS-DBD"/>
    <property type="match status" value="1"/>
</dbReference>
<dbReference type="EMBL" id="CP154858">
    <property type="protein sequence ID" value="XDT73770.1"/>
    <property type="molecule type" value="Genomic_DNA"/>
</dbReference>
<name>A0AB39V0R3_9GAMM</name>
<keyword evidence="2" id="KW-1133">Transmembrane helix</keyword>
<feature type="chain" id="PRO_5044208306" description="7TM-DISM receptor extracellular domain-containing protein" evidence="3">
    <location>
        <begin position="31"/>
        <end position="602"/>
    </location>
</feature>
<keyword evidence="3" id="KW-0732">Signal</keyword>
<keyword evidence="2" id="KW-0472">Membrane</keyword>
<feature type="signal peptide" evidence="3">
    <location>
        <begin position="1"/>
        <end position="30"/>
    </location>
</feature>
<feature type="transmembrane region" description="Helical" evidence="2">
    <location>
        <begin position="268"/>
        <end position="288"/>
    </location>
</feature>
<proteinExistence type="predicted"/>
<evidence type="ECO:0000313" key="4">
    <source>
        <dbReference type="EMBL" id="XDT73770.1"/>
    </source>
</evidence>
<evidence type="ECO:0000256" key="1">
    <source>
        <dbReference type="SAM" id="MobiDB-lite"/>
    </source>
</evidence>
<gene>
    <name evidence="4" type="ORF">AAIA72_07325</name>
</gene>
<feature type="transmembrane region" description="Helical" evidence="2">
    <location>
        <begin position="202"/>
        <end position="224"/>
    </location>
</feature>
<accession>A0AB39V0R3</accession>
<dbReference type="KEGG" id="tcd:AAIA72_07325"/>
<dbReference type="RefSeq" id="WP_369602750.1">
    <property type="nucleotide sequence ID" value="NZ_CP154858.1"/>
</dbReference>
<evidence type="ECO:0008006" key="5">
    <source>
        <dbReference type="Google" id="ProtNLM"/>
    </source>
</evidence>
<feature type="transmembrane region" description="Helical" evidence="2">
    <location>
        <begin position="304"/>
        <end position="322"/>
    </location>
</feature>
<sequence length="602" mass="65670">MSDCYWLKLMHPFRLVLVLVLTLSAVGSVAAGTVADSGRVQVVPEWRWLPAADLADPGMAPGVAFRQGEPATTPGVYASTDFSHRLFGGAPAGPRHGLLVGRLDIPDGAQPRFWWLRMSPVAAAVRIQMDGEVVGHAGWPAATGSDEVPDIQPLAVPLGNLSPGTHWLVLQISGHHFKEAAVWGPVWLETGSPQDMPLLWEWMPALLQMGALGVTGIFLLLFGYRTGRRRAAWYLALFAFAMLGRQLLSGHVPEAWFSTAGMQPGVARFTLLMRLEFTFLYLALWAYARTLEVLSEPGRRARKWLAVIRGLSLACIGVVWLFPPQWFSLTGSPMQLAILAVVGVTVRVGWQAWCLHPAQRPVWLTMLAAVVLPVVHDVLITQFVISGASWLGYGVLGLALSLAVLVTRQVSGPDPAPVAVHAKDAGVVSALAVTGPLMSVLGDYRTTARIPARTRSSEAGQPEPERMPEGSMTPPRQAEPGVDDMRRAKLVALLARSLALWEFRTGRTKADLAEQSRAWRVYIDGGTAKTRTLDKYLSLKTLPARPRWRQVLRTAGYVINHCELAEEEHAELSALIREVEAAYTDTPVKPVTNASETARYAS</sequence>
<feature type="transmembrane region" description="Helical" evidence="2">
    <location>
        <begin position="362"/>
        <end position="384"/>
    </location>
</feature>
<feature type="region of interest" description="Disordered" evidence="1">
    <location>
        <begin position="451"/>
        <end position="481"/>
    </location>
</feature>
<dbReference type="PRINTS" id="PR01874">
    <property type="entry name" value="DNAREPAIRADA"/>
</dbReference>
<keyword evidence="2" id="KW-0812">Transmembrane</keyword>
<evidence type="ECO:0000256" key="3">
    <source>
        <dbReference type="SAM" id="SignalP"/>
    </source>
</evidence>
<evidence type="ECO:0000256" key="2">
    <source>
        <dbReference type="SAM" id="Phobius"/>
    </source>
</evidence>
<dbReference type="AlphaFoldDB" id="A0AB39V0R3"/>
<feature type="transmembrane region" description="Helical" evidence="2">
    <location>
        <begin position="231"/>
        <end position="248"/>
    </location>
</feature>
<feature type="transmembrane region" description="Helical" evidence="2">
    <location>
        <begin position="390"/>
        <end position="407"/>
    </location>
</feature>
<organism evidence="4">
    <name type="scientific">Thermohahella caldifontis</name>
    <dbReference type="NCBI Taxonomy" id="3142973"/>
    <lineage>
        <taxon>Bacteria</taxon>
        <taxon>Pseudomonadati</taxon>
        <taxon>Pseudomonadota</taxon>
        <taxon>Gammaproteobacteria</taxon>
        <taxon>Oceanospirillales</taxon>
        <taxon>Hahellaceae</taxon>
        <taxon>Thermohahella</taxon>
    </lineage>
</organism>
<feature type="transmembrane region" description="Helical" evidence="2">
    <location>
        <begin position="334"/>
        <end position="350"/>
    </location>
</feature>